<keyword evidence="15" id="KW-0472">Membrane</keyword>
<keyword evidence="14" id="KW-1133">Transmembrane helix</keyword>
<gene>
    <name evidence="19" type="primary">PEX10</name>
    <name evidence="19" type="ORF">IWQ60_000352</name>
</gene>
<comment type="pathway">
    <text evidence="3">Protein modification; protein ubiquitination.</text>
</comment>
<keyword evidence="7" id="KW-0808">Transferase</keyword>
<feature type="domain" description="Pex N-terminal" evidence="18">
    <location>
        <begin position="58"/>
        <end position="232"/>
    </location>
</feature>
<accession>A0A9W8E2W1</accession>
<dbReference type="InterPro" id="IPR025654">
    <property type="entry name" value="PEX2/10"/>
</dbReference>
<evidence type="ECO:0000256" key="8">
    <source>
        <dbReference type="ARBA" id="ARBA00022692"/>
    </source>
</evidence>
<evidence type="ECO:0000256" key="10">
    <source>
        <dbReference type="ARBA" id="ARBA00022771"/>
    </source>
</evidence>
<evidence type="ECO:0000313" key="20">
    <source>
        <dbReference type="Proteomes" id="UP001150569"/>
    </source>
</evidence>
<evidence type="ECO:0000256" key="3">
    <source>
        <dbReference type="ARBA" id="ARBA00004906"/>
    </source>
</evidence>
<evidence type="ECO:0000256" key="12">
    <source>
        <dbReference type="ARBA" id="ARBA00022833"/>
    </source>
</evidence>
<evidence type="ECO:0000256" key="7">
    <source>
        <dbReference type="ARBA" id="ARBA00022679"/>
    </source>
</evidence>
<evidence type="ECO:0000259" key="18">
    <source>
        <dbReference type="Pfam" id="PF04757"/>
    </source>
</evidence>
<evidence type="ECO:0000256" key="15">
    <source>
        <dbReference type="ARBA" id="ARBA00023136"/>
    </source>
</evidence>
<evidence type="ECO:0000256" key="16">
    <source>
        <dbReference type="ARBA" id="ARBA00023140"/>
    </source>
</evidence>
<evidence type="ECO:0000256" key="13">
    <source>
        <dbReference type="ARBA" id="ARBA00022927"/>
    </source>
</evidence>
<sequence length="267" mass="30426">MSATVVAPPVPTLASEDTLPQAHTSPSAQRQQLLRSLQPRWDYGSQPDIIRSNQKDLHYQNVTHDTIKSAIQQHLGIRFVVRNQKAIQLVSKLIYYTTTTIQGAQTLGEEYCSIMQVDRHSMTYPTLLRRTVLVLFNTFGADLLTRTVRRMHVHFRELAQTKEWCDVLAENFTAVHLMIFYFVGSYYDVSKRLTGIRYQISTRKIGPYEIRGGYEILGVLLAIQLVVKLGYTVQDMLTCRSKGAVSTRGIDNDDRQCYIGDRSVHIG</sequence>
<proteinExistence type="inferred from homology"/>
<protein>
    <recommendedName>
        <fullName evidence="5">RING-type E3 ubiquitin transferase</fullName>
        <ecNumber evidence="5">2.3.2.27</ecNumber>
    </recommendedName>
</protein>
<keyword evidence="8" id="KW-0812">Transmembrane</keyword>
<evidence type="ECO:0000256" key="4">
    <source>
        <dbReference type="ARBA" id="ARBA00008704"/>
    </source>
</evidence>
<dbReference type="OrthoDB" id="6270329at2759"/>
<evidence type="ECO:0000313" key="19">
    <source>
        <dbReference type="EMBL" id="KAJ1930331.1"/>
    </source>
</evidence>
<comment type="similarity">
    <text evidence="4">Belongs to the pex2/pex10/pex12 family.</text>
</comment>
<evidence type="ECO:0000256" key="5">
    <source>
        <dbReference type="ARBA" id="ARBA00012483"/>
    </source>
</evidence>
<keyword evidence="10" id="KW-0863">Zinc-finger</keyword>
<keyword evidence="11" id="KW-0833">Ubl conjugation pathway</keyword>
<evidence type="ECO:0000256" key="9">
    <source>
        <dbReference type="ARBA" id="ARBA00022723"/>
    </source>
</evidence>
<evidence type="ECO:0000256" key="2">
    <source>
        <dbReference type="ARBA" id="ARBA00004585"/>
    </source>
</evidence>
<dbReference type="GO" id="GO:0005778">
    <property type="term" value="C:peroxisomal membrane"/>
    <property type="evidence" value="ECO:0007669"/>
    <property type="project" value="UniProtKB-SubCell"/>
</dbReference>
<keyword evidence="20" id="KW-1185">Reference proteome</keyword>
<dbReference type="InterPro" id="IPR006845">
    <property type="entry name" value="Pex_N"/>
</dbReference>
<comment type="caution">
    <text evidence="19">The sequence shown here is derived from an EMBL/GenBank/DDBJ whole genome shotgun (WGS) entry which is preliminary data.</text>
</comment>
<dbReference type="EC" id="2.3.2.27" evidence="5"/>
<keyword evidence="16" id="KW-0576">Peroxisome</keyword>
<evidence type="ECO:0000256" key="14">
    <source>
        <dbReference type="ARBA" id="ARBA00022989"/>
    </source>
</evidence>
<evidence type="ECO:0000256" key="17">
    <source>
        <dbReference type="SAM" id="MobiDB-lite"/>
    </source>
</evidence>
<dbReference type="GO" id="GO:0061630">
    <property type="term" value="F:ubiquitin protein ligase activity"/>
    <property type="evidence" value="ECO:0007669"/>
    <property type="project" value="UniProtKB-EC"/>
</dbReference>
<dbReference type="GO" id="GO:0008270">
    <property type="term" value="F:zinc ion binding"/>
    <property type="evidence" value="ECO:0007669"/>
    <property type="project" value="UniProtKB-KW"/>
</dbReference>
<dbReference type="Proteomes" id="UP001150569">
    <property type="component" value="Unassembled WGS sequence"/>
</dbReference>
<name>A0A9W8E2W1_9FUNG</name>
<keyword evidence="9" id="KW-0479">Metal-binding</keyword>
<dbReference type="GO" id="GO:0016562">
    <property type="term" value="P:protein import into peroxisome matrix, receptor recycling"/>
    <property type="evidence" value="ECO:0007669"/>
    <property type="project" value="UniProtKB-ARBA"/>
</dbReference>
<reference evidence="19" key="1">
    <citation type="submission" date="2022-07" db="EMBL/GenBank/DDBJ databases">
        <title>Phylogenomic reconstructions and comparative analyses of Kickxellomycotina fungi.</title>
        <authorList>
            <person name="Reynolds N.K."/>
            <person name="Stajich J.E."/>
            <person name="Barry K."/>
            <person name="Grigoriev I.V."/>
            <person name="Crous P."/>
            <person name="Smith M.E."/>
        </authorList>
    </citation>
    <scope>NUCLEOTIDE SEQUENCE</scope>
    <source>
        <strain evidence="19">RSA 861</strain>
    </source>
</reference>
<dbReference type="PANTHER" id="PTHR23350">
    <property type="entry name" value="PEROXISOME ASSEMBLY PROTEIN 10"/>
    <property type="match status" value="1"/>
</dbReference>
<evidence type="ECO:0000256" key="11">
    <source>
        <dbReference type="ARBA" id="ARBA00022786"/>
    </source>
</evidence>
<evidence type="ECO:0000256" key="1">
    <source>
        <dbReference type="ARBA" id="ARBA00000900"/>
    </source>
</evidence>
<dbReference type="PANTHER" id="PTHR23350:SF0">
    <property type="entry name" value="PEROXISOME BIOGENESIS FACTOR 10"/>
    <property type="match status" value="1"/>
</dbReference>
<dbReference type="EMBL" id="JANBPT010000009">
    <property type="protein sequence ID" value="KAJ1930331.1"/>
    <property type="molecule type" value="Genomic_DNA"/>
</dbReference>
<keyword evidence="12" id="KW-0862">Zinc</keyword>
<comment type="catalytic activity">
    <reaction evidence="1">
        <text>S-ubiquitinyl-[E2 ubiquitin-conjugating enzyme]-L-cysteine + [acceptor protein]-L-lysine = [E2 ubiquitin-conjugating enzyme]-L-cysteine + N(6)-ubiquitinyl-[acceptor protein]-L-lysine.</text>
        <dbReference type="EC" id="2.3.2.27"/>
    </reaction>
</comment>
<dbReference type="Pfam" id="PF04757">
    <property type="entry name" value="Pex2_Pex12"/>
    <property type="match status" value="1"/>
</dbReference>
<dbReference type="GO" id="GO:0016567">
    <property type="term" value="P:protein ubiquitination"/>
    <property type="evidence" value="ECO:0007669"/>
    <property type="project" value="UniProtKB-ARBA"/>
</dbReference>
<comment type="subcellular location">
    <subcellularLocation>
        <location evidence="2">Peroxisome membrane</location>
        <topology evidence="2">Multi-pass membrane protein</topology>
    </subcellularLocation>
</comment>
<evidence type="ECO:0000256" key="6">
    <source>
        <dbReference type="ARBA" id="ARBA00022448"/>
    </source>
</evidence>
<keyword evidence="6" id="KW-0813">Transport</keyword>
<dbReference type="AlphaFoldDB" id="A0A9W8E2W1"/>
<feature type="region of interest" description="Disordered" evidence="17">
    <location>
        <begin position="1"/>
        <end position="30"/>
    </location>
</feature>
<organism evidence="19 20">
    <name type="scientific">Tieghemiomyces parasiticus</name>
    <dbReference type="NCBI Taxonomy" id="78921"/>
    <lineage>
        <taxon>Eukaryota</taxon>
        <taxon>Fungi</taxon>
        <taxon>Fungi incertae sedis</taxon>
        <taxon>Zoopagomycota</taxon>
        <taxon>Kickxellomycotina</taxon>
        <taxon>Dimargaritomycetes</taxon>
        <taxon>Dimargaritales</taxon>
        <taxon>Dimargaritaceae</taxon>
        <taxon>Tieghemiomyces</taxon>
    </lineage>
</organism>
<keyword evidence="13" id="KW-0653">Protein transport</keyword>